<evidence type="ECO:0000313" key="3">
    <source>
        <dbReference type="EMBL" id="KVI11601.1"/>
    </source>
</evidence>
<dbReference type="PANTHER" id="PTHR12161">
    <property type="entry name" value="IST1 FAMILY MEMBER"/>
    <property type="match status" value="1"/>
</dbReference>
<dbReference type="Gene3D" id="1.20.1260.60">
    <property type="entry name" value="Vacuolar protein sorting-associated protein Ist1"/>
    <property type="match status" value="1"/>
</dbReference>
<proteinExistence type="inferred from homology"/>
<feature type="non-terminal residue" evidence="3">
    <location>
        <position position="1"/>
    </location>
</feature>
<feature type="region of interest" description="Disordered" evidence="2">
    <location>
        <begin position="452"/>
        <end position="695"/>
    </location>
</feature>
<feature type="compositionally biased region" description="Basic and acidic residues" evidence="2">
    <location>
        <begin position="612"/>
        <end position="634"/>
    </location>
</feature>
<accession>A0A103YM19</accession>
<comment type="caution">
    <text evidence="3">The sequence shown here is derived from an EMBL/GenBank/DDBJ whole genome shotgun (WGS) entry which is preliminary data.</text>
</comment>
<dbReference type="AlphaFoldDB" id="A0A103YM19"/>
<dbReference type="STRING" id="59895.A0A103YM19"/>
<protein>
    <recommendedName>
        <fullName evidence="5">Vacuolar protein sorting-associated protein Ist1</fullName>
    </recommendedName>
</protein>
<dbReference type="Gramene" id="KVI11601">
    <property type="protein sequence ID" value="KVI11601"/>
    <property type="gene ID" value="Ccrd_009982"/>
</dbReference>
<feature type="compositionally biased region" description="Pro residues" evidence="2">
    <location>
        <begin position="591"/>
        <end position="608"/>
    </location>
</feature>
<dbReference type="Pfam" id="PF03398">
    <property type="entry name" value="Ist1"/>
    <property type="match status" value="1"/>
</dbReference>
<evidence type="ECO:0000313" key="4">
    <source>
        <dbReference type="Proteomes" id="UP000243975"/>
    </source>
</evidence>
<dbReference type="OMA" id="MHPPGRA"/>
<name>A0A103YM19_CYNCS</name>
<feature type="compositionally biased region" description="Polar residues" evidence="2">
    <location>
        <begin position="458"/>
        <end position="472"/>
    </location>
</feature>
<organism evidence="3 4">
    <name type="scientific">Cynara cardunculus var. scolymus</name>
    <name type="common">Globe artichoke</name>
    <name type="synonym">Cynara scolymus</name>
    <dbReference type="NCBI Taxonomy" id="59895"/>
    <lineage>
        <taxon>Eukaryota</taxon>
        <taxon>Viridiplantae</taxon>
        <taxon>Streptophyta</taxon>
        <taxon>Embryophyta</taxon>
        <taxon>Tracheophyta</taxon>
        <taxon>Spermatophyta</taxon>
        <taxon>Magnoliopsida</taxon>
        <taxon>eudicotyledons</taxon>
        <taxon>Gunneridae</taxon>
        <taxon>Pentapetalae</taxon>
        <taxon>asterids</taxon>
        <taxon>campanulids</taxon>
        <taxon>Asterales</taxon>
        <taxon>Asteraceae</taxon>
        <taxon>Carduoideae</taxon>
        <taxon>Cardueae</taxon>
        <taxon>Carduinae</taxon>
        <taxon>Cynara</taxon>
    </lineage>
</organism>
<feature type="region of interest" description="Disordered" evidence="2">
    <location>
        <begin position="727"/>
        <end position="772"/>
    </location>
</feature>
<dbReference type="FunFam" id="1.20.1260.60:FF:000002">
    <property type="entry name" value="Vacuolar protein sorting-associated protein IST1"/>
    <property type="match status" value="1"/>
</dbReference>
<sequence>QLPLPYLFTCSKKPHALTLRVCERQIIYRSKNFTDFLRTLYKEITDNDGKTILSSEESVVLSLGSTTMLDGLLGRGGFSSKCKSLIKPTRTRIEVLRRRAEAKQRFLKEDLAKLLANGLDVNAYGRTEEFIAGLNLLSCYTFIDQSCEYILKQLSVMQKLGQCPEECRETVASLMFAAARFSDLPELRDLRDVFQERYGTGLECFVNQVFVEKLASKPPAVEKRIKLLQDIATEFSIQWDSKGFKERMNKSSTLAQDQAKKLGSLSVADDKYKLPNGNIVFRKNDQGSKERIEHAHKEPKLHNVGDVNVRNIPFVGREEKRPKERIEHAHQGAMLHSDGNVHARRKEVDIPIVERDEKRGYKREVLISKAENDGYFSKAKQEYASEENDIPSLKSSGSSYRDRKPEVFDDAKVNKGSKERHGYKQESVTNRAETIETENNYGYFSKAKQESASERNGFGNNDTPSLKSSGSSYHDRKAEVFDDARMSKGRKERHGYRQEPVTDRAETVETENNDDRLFRGRQEFAAKKHGSSIGADHTPFMIKSPRSSRDRRPEIPDNNRVNGDGEVGIKSTRKVQEEEVLKLKSCYNGSLPPPPPPYVKSNIPPPYSKPINADKIHKKQDSPYHKHGGREDLPPHIVTNSDHGVANDVLLPKPRSIRRKHSKSSSSHDDVGSSEDARIVKRISSSRRKERKGLQILFDDEHYHKDEEEKMMDKLLLHYSKKPSAYDVGKLRKKKSSKSPHHRSMDEAEMIAPPTRSISLPHEQSGESESKKVYARANSFQPDNQAAHVHPKLPDYDDLAARFAALRGG</sequence>
<feature type="compositionally biased region" description="Basic and acidic residues" evidence="2">
    <location>
        <begin position="666"/>
        <end position="679"/>
    </location>
</feature>
<feature type="region of interest" description="Disordered" evidence="2">
    <location>
        <begin position="382"/>
        <end position="404"/>
    </location>
</feature>
<dbReference type="GO" id="GO:0015031">
    <property type="term" value="P:protein transport"/>
    <property type="evidence" value="ECO:0007669"/>
    <property type="project" value="InterPro"/>
</dbReference>
<feature type="compositionally biased region" description="Basic and acidic residues" evidence="2">
    <location>
        <begin position="473"/>
        <end position="486"/>
    </location>
</feature>
<dbReference type="PANTHER" id="PTHR12161:SF14">
    <property type="entry name" value="REGULATOR OF VPS4 ACTIVITY IN THE MVB PATHWAY PROTEIN"/>
    <property type="match status" value="1"/>
</dbReference>
<gene>
    <name evidence="3" type="ORF">Ccrd_009982</name>
</gene>
<comment type="similarity">
    <text evidence="1">Belongs to the IST1 family.</text>
</comment>
<keyword evidence="4" id="KW-1185">Reference proteome</keyword>
<evidence type="ECO:0008006" key="5">
    <source>
        <dbReference type="Google" id="ProtNLM"/>
    </source>
</evidence>
<dbReference type="Proteomes" id="UP000243975">
    <property type="component" value="Unassembled WGS sequence"/>
</dbReference>
<dbReference type="InterPro" id="IPR042277">
    <property type="entry name" value="IST1-like"/>
</dbReference>
<dbReference type="EMBL" id="LEKV01000071">
    <property type="protein sequence ID" value="KVI11601.1"/>
    <property type="molecule type" value="Genomic_DNA"/>
</dbReference>
<feature type="compositionally biased region" description="Basic and acidic residues" evidence="2">
    <location>
        <begin position="495"/>
        <end position="526"/>
    </location>
</feature>
<feature type="compositionally biased region" description="Basic residues" evidence="2">
    <location>
        <begin position="680"/>
        <end position="691"/>
    </location>
</feature>
<evidence type="ECO:0000256" key="1">
    <source>
        <dbReference type="ARBA" id="ARBA00005536"/>
    </source>
</evidence>
<evidence type="ECO:0000256" key="2">
    <source>
        <dbReference type="SAM" id="MobiDB-lite"/>
    </source>
</evidence>
<dbReference type="InterPro" id="IPR005061">
    <property type="entry name" value="Ist1"/>
</dbReference>
<feature type="compositionally biased region" description="Basic and acidic residues" evidence="2">
    <location>
        <begin position="547"/>
        <end position="557"/>
    </location>
</feature>
<reference evidence="3 4" key="1">
    <citation type="journal article" date="2016" name="Sci. Rep.">
        <title>The genome sequence of the outbreeding globe artichoke constructed de novo incorporating a phase-aware low-pass sequencing strategy of F1 progeny.</title>
        <authorList>
            <person name="Scaglione D."/>
            <person name="Reyes-Chin-Wo S."/>
            <person name="Acquadro A."/>
            <person name="Froenicke L."/>
            <person name="Portis E."/>
            <person name="Beitel C."/>
            <person name="Tirone M."/>
            <person name="Mauro R."/>
            <person name="Lo Monaco A."/>
            <person name="Mauromicale G."/>
            <person name="Faccioli P."/>
            <person name="Cattivelli L."/>
            <person name="Rieseberg L."/>
            <person name="Michelmore R."/>
            <person name="Lanteri S."/>
        </authorList>
    </citation>
    <scope>NUCLEOTIDE SEQUENCE [LARGE SCALE GENOMIC DNA]</scope>
    <source>
        <strain evidence="3">2C</strain>
    </source>
</reference>
<feature type="compositionally biased region" description="Basic residues" evidence="2">
    <location>
        <begin position="731"/>
        <end position="742"/>
    </location>
</feature>